<feature type="transmembrane region" description="Helical" evidence="1">
    <location>
        <begin position="266"/>
        <end position="285"/>
    </location>
</feature>
<keyword evidence="1" id="KW-0812">Transmembrane</keyword>
<dbReference type="EMBL" id="PVXM01000008">
    <property type="protein sequence ID" value="PRR74468.1"/>
    <property type="molecule type" value="Genomic_DNA"/>
</dbReference>
<dbReference type="PANTHER" id="PTHR30354">
    <property type="entry name" value="GNT FAMILY GLUCONATE TRANSPORTER"/>
    <property type="match status" value="1"/>
</dbReference>
<dbReference type="AlphaFoldDB" id="A0A2T0AV57"/>
<dbReference type="NCBIfam" id="TIGR00791">
    <property type="entry name" value="gntP"/>
    <property type="match status" value="1"/>
</dbReference>
<dbReference type="GO" id="GO:0005886">
    <property type="term" value="C:plasma membrane"/>
    <property type="evidence" value="ECO:0007669"/>
    <property type="project" value="TreeGrafter"/>
</dbReference>
<keyword evidence="1" id="KW-1133">Transmembrane helix</keyword>
<keyword evidence="1" id="KW-0472">Membrane</keyword>
<evidence type="ECO:0000256" key="1">
    <source>
        <dbReference type="SAM" id="Phobius"/>
    </source>
</evidence>
<dbReference type="OrthoDB" id="9787129at2"/>
<evidence type="ECO:0000313" key="2">
    <source>
        <dbReference type="EMBL" id="PRR74468.1"/>
    </source>
</evidence>
<keyword evidence="3" id="KW-1185">Reference proteome</keyword>
<feature type="transmembrane region" description="Helical" evidence="1">
    <location>
        <begin position="138"/>
        <end position="158"/>
    </location>
</feature>
<evidence type="ECO:0000313" key="3">
    <source>
        <dbReference type="Proteomes" id="UP000238415"/>
    </source>
</evidence>
<accession>A0A2T0AV57</accession>
<dbReference type="RefSeq" id="WP_106004798.1">
    <property type="nucleotide sequence ID" value="NZ_CP136419.1"/>
</dbReference>
<proteinExistence type="predicted"/>
<feature type="transmembrane region" description="Helical" evidence="1">
    <location>
        <begin position="418"/>
        <end position="442"/>
    </location>
</feature>
<feature type="transmembrane region" description="Helical" evidence="1">
    <location>
        <begin position="5"/>
        <end position="22"/>
    </location>
</feature>
<feature type="transmembrane region" description="Helical" evidence="1">
    <location>
        <begin position="342"/>
        <end position="364"/>
    </location>
</feature>
<feature type="transmembrane region" description="Helical" evidence="1">
    <location>
        <begin position="306"/>
        <end position="330"/>
    </location>
</feature>
<feature type="transmembrane region" description="Helical" evidence="1">
    <location>
        <begin position="102"/>
        <end position="126"/>
    </location>
</feature>
<dbReference type="Pfam" id="PF02447">
    <property type="entry name" value="GntP_permease"/>
    <property type="match status" value="1"/>
</dbReference>
<organism evidence="2 3">
    <name type="scientific">Neomoorella humiferrea</name>
    <dbReference type="NCBI Taxonomy" id="676965"/>
    <lineage>
        <taxon>Bacteria</taxon>
        <taxon>Bacillati</taxon>
        <taxon>Bacillota</taxon>
        <taxon>Clostridia</taxon>
        <taxon>Neomoorellales</taxon>
        <taxon>Neomoorellaceae</taxon>
        <taxon>Neomoorella</taxon>
    </lineage>
</organism>
<gene>
    <name evidence="2" type="primary">ygbN</name>
    <name evidence="2" type="ORF">MOHU_07810</name>
</gene>
<feature type="transmembrane region" description="Helical" evidence="1">
    <location>
        <begin position="178"/>
        <end position="198"/>
    </location>
</feature>
<dbReference type="PIRSF" id="PIRSF002746">
    <property type="entry name" value="Gluconate_transporter"/>
    <property type="match status" value="1"/>
</dbReference>
<protein>
    <submittedName>
        <fullName evidence="2">Inner membrane permease YgbN</fullName>
    </submittedName>
</protein>
<feature type="transmembrane region" description="Helical" evidence="1">
    <location>
        <begin position="57"/>
        <end position="76"/>
    </location>
</feature>
<dbReference type="PANTHER" id="PTHR30354:SF11">
    <property type="entry name" value="PERMEASE"/>
    <property type="match status" value="1"/>
</dbReference>
<name>A0A2T0AV57_9FIRM</name>
<dbReference type="GO" id="GO:0015128">
    <property type="term" value="F:gluconate transmembrane transporter activity"/>
    <property type="evidence" value="ECO:0007669"/>
    <property type="project" value="InterPro"/>
</dbReference>
<dbReference type="Proteomes" id="UP000238415">
    <property type="component" value="Unassembled WGS sequence"/>
</dbReference>
<feature type="transmembrane region" description="Helical" evidence="1">
    <location>
        <begin position="233"/>
        <end position="254"/>
    </location>
</feature>
<comment type="caution">
    <text evidence="2">The sequence shown here is derived from an EMBL/GenBank/DDBJ whole genome shotgun (WGS) entry which is preliminary data.</text>
</comment>
<reference evidence="2 3" key="1">
    <citation type="submission" date="2018-03" db="EMBL/GenBank/DDBJ databases">
        <title>Genome sequence of Moorella humiferrea DSM 23265.</title>
        <authorList>
            <person name="Poehlein A."/>
            <person name="Daniel R."/>
        </authorList>
    </citation>
    <scope>NUCLEOTIDE SEQUENCE [LARGE SCALE GENOMIC DNA]</scope>
    <source>
        <strain evidence="2 3">DSM 23265</strain>
    </source>
</reference>
<feature type="transmembrane region" description="Helical" evidence="1">
    <location>
        <begin position="376"/>
        <end position="398"/>
    </location>
</feature>
<feature type="transmembrane region" description="Helical" evidence="1">
    <location>
        <begin position="28"/>
        <end position="45"/>
    </location>
</feature>
<sequence length="443" mass="45965">MSGPLLLLVVVAVIILLILLVSKVRLNAFLALIVTSIVLGLLGGIKPVEVVKLVTEGFGGLMANIGIVIALGVIIGEFLEATGGAEKIAESVLKVVGRERSVLAMGITGGIVSIPVFCDSGFVILNPVIKALSRVGKVPLFSLSTALMAGLLTTHVFVPPTPGPIAAAGILGADLGKVVFYGILVSIPPIIVCSLWANSRFIRNKFPKLAEEDKIIEDQEAARRAKCPSTIQAYLPIVIPIILIVLQSFGNQLLPKGSSAQNFLGFIGHPVTALLIGTALAFTLAPLGNKDIWDTWVGRALEKSTIIILVTAAAGSFGKILGATGIGEYLGKLIAGSGVPGILLPFLISAFILTAQGSATVALLTTSAIVKPMLPALGLSPELAVLAIAAGAVTVVHANGSYFWVVVKFSNMDITEGYWSVTLTTLILGIVGFLSVAVLSLFI</sequence>
<dbReference type="InterPro" id="IPR003474">
    <property type="entry name" value="Glcn_transporter"/>
</dbReference>